<sequence>MSPRLGPGPHLVWDIAHTDHGMVTYGCSRCLSANVYSSLKWEVNRSRGSRQPPGSRSYCGAKLSKKGKGLSSARLKVRRFCAVMNYSTVFACRSLAITSFLTNHPRPTFIRSTRLCWSCNLWCCRSSHTKPVQRGLGGSIYSNYRSLSSFL</sequence>
<dbReference type="AlphaFoldDB" id="A0A4C1WTK5"/>
<keyword evidence="2" id="KW-1185">Reference proteome</keyword>
<reference evidence="1 2" key="1">
    <citation type="journal article" date="2019" name="Commun. Biol.">
        <title>The bagworm genome reveals a unique fibroin gene that provides high tensile strength.</title>
        <authorList>
            <person name="Kono N."/>
            <person name="Nakamura H."/>
            <person name="Ohtoshi R."/>
            <person name="Tomita M."/>
            <person name="Numata K."/>
            <person name="Arakawa K."/>
        </authorList>
    </citation>
    <scope>NUCLEOTIDE SEQUENCE [LARGE SCALE GENOMIC DNA]</scope>
</reference>
<organism evidence="1 2">
    <name type="scientific">Eumeta variegata</name>
    <name type="common">Bagworm moth</name>
    <name type="synonym">Eumeta japonica</name>
    <dbReference type="NCBI Taxonomy" id="151549"/>
    <lineage>
        <taxon>Eukaryota</taxon>
        <taxon>Metazoa</taxon>
        <taxon>Ecdysozoa</taxon>
        <taxon>Arthropoda</taxon>
        <taxon>Hexapoda</taxon>
        <taxon>Insecta</taxon>
        <taxon>Pterygota</taxon>
        <taxon>Neoptera</taxon>
        <taxon>Endopterygota</taxon>
        <taxon>Lepidoptera</taxon>
        <taxon>Glossata</taxon>
        <taxon>Ditrysia</taxon>
        <taxon>Tineoidea</taxon>
        <taxon>Psychidae</taxon>
        <taxon>Oiketicinae</taxon>
        <taxon>Eumeta</taxon>
    </lineage>
</organism>
<dbReference type="Proteomes" id="UP000299102">
    <property type="component" value="Unassembled WGS sequence"/>
</dbReference>
<proteinExistence type="predicted"/>
<protein>
    <submittedName>
        <fullName evidence="1">Uncharacterized protein</fullName>
    </submittedName>
</protein>
<gene>
    <name evidence="1" type="ORF">EVAR_42918_1</name>
</gene>
<accession>A0A4C1WTK5</accession>
<comment type="caution">
    <text evidence="1">The sequence shown here is derived from an EMBL/GenBank/DDBJ whole genome shotgun (WGS) entry which is preliminary data.</text>
</comment>
<dbReference type="EMBL" id="BGZK01000653">
    <property type="protein sequence ID" value="GBP54718.1"/>
    <property type="molecule type" value="Genomic_DNA"/>
</dbReference>
<evidence type="ECO:0000313" key="1">
    <source>
        <dbReference type="EMBL" id="GBP54718.1"/>
    </source>
</evidence>
<evidence type="ECO:0000313" key="2">
    <source>
        <dbReference type="Proteomes" id="UP000299102"/>
    </source>
</evidence>
<name>A0A4C1WTK5_EUMVA</name>